<dbReference type="PANTHER" id="PTHR34581">
    <property type="entry name" value="PTS SYSTEM N,N'-DIACETYLCHITOBIOSE-SPECIFIC EIIB COMPONENT"/>
    <property type="match status" value="1"/>
</dbReference>
<dbReference type="GO" id="GO:0008982">
    <property type="term" value="F:protein-N(PI)-phosphohistidine-sugar phosphotransferase activity"/>
    <property type="evidence" value="ECO:0007669"/>
    <property type="project" value="InterPro"/>
</dbReference>
<dbReference type="InterPro" id="IPR003501">
    <property type="entry name" value="PTS_EIIB_2/3"/>
</dbReference>
<dbReference type="Proteomes" id="UP000284416">
    <property type="component" value="Unassembled WGS sequence"/>
</dbReference>
<dbReference type="InterPro" id="IPR036095">
    <property type="entry name" value="PTS_EIIB-like_sf"/>
</dbReference>
<reference evidence="9 10" key="1">
    <citation type="journal article" date="2017" name="Int. J. Syst. Evol. Microbiol.">
        <title>Bacillus notoginsengisoli sp. nov., a novel bacterium isolated from the rhizosphere of Panax notoginseng.</title>
        <authorList>
            <person name="Zhang M.Y."/>
            <person name="Cheng J."/>
            <person name="Cai Y."/>
            <person name="Zhang T.Y."/>
            <person name="Wu Y.Y."/>
            <person name="Manikprabhu D."/>
            <person name="Li W.J."/>
            <person name="Zhang Y.X."/>
        </authorList>
    </citation>
    <scope>NUCLEOTIDE SEQUENCE [LARGE SCALE GENOMIC DNA]</scope>
    <source>
        <strain evidence="9 10">JCM 30743</strain>
    </source>
</reference>
<dbReference type="EMBL" id="QWEG01000018">
    <property type="protein sequence ID" value="RHW32816.1"/>
    <property type="molecule type" value="Genomic_DNA"/>
</dbReference>
<evidence type="ECO:0000313" key="10">
    <source>
        <dbReference type="Proteomes" id="UP000284416"/>
    </source>
</evidence>
<feature type="domain" description="PTS EIIB type-3" evidence="8">
    <location>
        <begin position="1"/>
        <end position="105"/>
    </location>
</feature>
<keyword evidence="6" id="KW-0418">Kinase</keyword>
<dbReference type="PANTHER" id="PTHR34581:SF2">
    <property type="entry name" value="PTS SYSTEM N,N'-DIACETYLCHITOBIOSE-SPECIFIC EIIB COMPONENT"/>
    <property type="match status" value="1"/>
</dbReference>
<evidence type="ECO:0000256" key="5">
    <source>
        <dbReference type="ARBA" id="ARBA00022683"/>
    </source>
</evidence>
<evidence type="ECO:0000256" key="2">
    <source>
        <dbReference type="ARBA" id="ARBA00022553"/>
    </source>
</evidence>
<dbReference type="InterPro" id="IPR051819">
    <property type="entry name" value="PTS_sugar-specific_EIIB"/>
</dbReference>
<feature type="modified residue" description="Phosphocysteine; by EIIA" evidence="7">
    <location>
        <position position="8"/>
    </location>
</feature>
<accession>A0A417YIC8</accession>
<dbReference type="AlphaFoldDB" id="A0A417YIC8"/>
<dbReference type="SUPFAM" id="SSF52794">
    <property type="entry name" value="PTS system IIB component-like"/>
    <property type="match status" value="1"/>
</dbReference>
<sequence length="105" mass="11927">MLTISLICNLGMSTSILVNKMSAYAKEKSIEIDVDAMPFDKMGDRINKTDILLIGPQVRHLLKKIQAEHGDKVPVIQVMNMSHYALAKADEIFEEAYREYIQKTN</sequence>
<keyword evidence="4" id="KW-0808">Transferase</keyword>
<dbReference type="Gene3D" id="3.40.50.2300">
    <property type="match status" value="1"/>
</dbReference>
<evidence type="ECO:0000259" key="8">
    <source>
        <dbReference type="PROSITE" id="PS51100"/>
    </source>
</evidence>
<keyword evidence="1" id="KW-0813">Transport</keyword>
<keyword evidence="3 9" id="KW-0762">Sugar transport</keyword>
<evidence type="ECO:0000256" key="1">
    <source>
        <dbReference type="ARBA" id="ARBA00022448"/>
    </source>
</evidence>
<dbReference type="GO" id="GO:0009401">
    <property type="term" value="P:phosphoenolpyruvate-dependent sugar phosphotransferase system"/>
    <property type="evidence" value="ECO:0007669"/>
    <property type="project" value="UniProtKB-KW"/>
</dbReference>
<keyword evidence="2" id="KW-0597">Phosphoprotein</keyword>
<evidence type="ECO:0000256" key="4">
    <source>
        <dbReference type="ARBA" id="ARBA00022679"/>
    </source>
</evidence>
<evidence type="ECO:0000313" key="9">
    <source>
        <dbReference type="EMBL" id="RHW32816.1"/>
    </source>
</evidence>
<gene>
    <name evidence="9" type="ORF">D1B31_20940</name>
</gene>
<dbReference type="RefSeq" id="WP_118924115.1">
    <property type="nucleotide sequence ID" value="NZ_QWEG01000018.1"/>
</dbReference>
<comment type="caution">
    <text evidence="9">The sequence shown here is derived from an EMBL/GenBank/DDBJ whole genome shotgun (WGS) entry which is preliminary data.</text>
</comment>
<keyword evidence="10" id="KW-1185">Reference proteome</keyword>
<name>A0A417YIC8_9BACI</name>
<organism evidence="9 10">
    <name type="scientific">Neobacillus notoginsengisoli</name>
    <dbReference type="NCBI Taxonomy" id="1578198"/>
    <lineage>
        <taxon>Bacteria</taxon>
        <taxon>Bacillati</taxon>
        <taxon>Bacillota</taxon>
        <taxon>Bacilli</taxon>
        <taxon>Bacillales</taxon>
        <taxon>Bacillaceae</taxon>
        <taxon>Neobacillus</taxon>
    </lineage>
</organism>
<protein>
    <submittedName>
        <fullName evidence="9">PTS sugar transporter subunit IIB</fullName>
    </submittedName>
</protein>
<evidence type="ECO:0000256" key="6">
    <source>
        <dbReference type="ARBA" id="ARBA00022777"/>
    </source>
</evidence>
<evidence type="ECO:0000256" key="7">
    <source>
        <dbReference type="PROSITE-ProRule" id="PRU00423"/>
    </source>
</evidence>
<proteinExistence type="predicted"/>
<dbReference type="OrthoDB" id="9808134at2"/>
<dbReference type="PROSITE" id="PS51100">
    <property type="entry name" value="PTS_EIIB_TYPE_3"/>
    <property type="match status" value="1"/>
</dbReference>
<evidence type="ECO:0000256" key="3">
    <source>
        <dbReference type="ARBA" id="ARBA00022597"/>
    </source>
</evidence>
<dbReference type="InterPro" id="IPR013012">
    <property type="entry name" value="PTS_EIIB_3"/>
</dbReference>
<dbReference type="Pfam" id="PF02302">
    <property type="entry name" value="PTS_IIB"/>
    <property type="match status" value="1"/>
</dbReference>
<keyword evidence="5" id="KW-0598">Phosphotransferase system</keyword>
<dbReference type="GO" id="GO:0016301">
    <property type="term" value="F:kinase activity"/>
    <property type="evidence" value="ECO:0007669"/>
    <property type="project" value="UniProtKB-KW"/>
</dbReference>